<organism evidence="2 3">
    <name type="scientific">Hydrogenobacter thermophilus (strain DSM 6534 / IAM 12695 / TK-6)</name>
    <dbReference type="NCBI Taxonomy" id="608538"/>
    <lineage>
        <taxon>Bacteria</taxon>
        <taxon>Pseudomonadati</taxon>
        <taxon>Aquificota</taxon>
        <taxon>Aquificia</taxon>
        <taxon>Aquificales</taxon>
        <taxon>Aquificaceae</taxon>
        <taxon>Hydrogenobacter</taxon>
    </lineage>
</organism>
<dbReference type="SUPFAM" id="SSF103473">
    <property type="entry name" value="MFS general substrate transporter"/>
    <property type="match status" value="1"/>
</dbReference>
<dbReference type="Gene3D" id="1.20.1250.20">
    <property type="entry name" value="MFS general substrate transporter like domains"/>
    <property type="match status" value="1"/>
</dbReference>
<feature type="transmembrane region" description="Helical" evidence="1">
    <location>
        <begin position="179"/>
        <end position="202"/>
    </location>
</feature>
<reference evidence="2 3" key="1">
    <citation type="journal article" date="2010" name="J. Bacteriol.">
        <title>Complete genome sequence of the thermophilic, obligately chemolithoautotrophic hydrogen-oxidizing bacterium Hydrogenobacter thermophilus TK-6.</title>
        <authorList>
            <person name="Arai H."/>
            <person name="Kanbe H."/>
            <person name="Ishii M."/>
            <person name="Igarashi Y."/>
        </authorList>
    </citation>
    <scope>NUCLEOTIDE SEQUENCE [LARGE SCALE GENOMIC DNA]</scope>
    <source>
        <strain evidence="3">DSM 6534 / IAM 12695 / TK-6 [Tokyo]</strain>
    </source>
</reference>
<gene>
    <name evidence="2" type="ordered locus">HTH_1687</name>
</gene>
<name>D3DJY2_HYDTT</name>
<feature type="transmembrane region" description="Helical" evidence="1">
    <location>
        <begin position="214"/>
        <end position="237"/>
    </location>
</feature>
<keyword evidence="1" id="KW-0472">Membrane</keyword>
<keyword evidence="1" id="KW-1133">Transmembrane helix</keyword>
<feature type="transmembrane region" description="Helical" evidence="1">
    <location>
        <begin position="328"/>
        <end position="347"/>
    </location>
</feature>
<evidence type="ECO:0000313" key="3">
    <source>
        <dbReference type="Proteomes" id="UP000002574"/>
    </source>
</evidence>
<dbReference type="EMBL" id="AP011112">
    <property type="protein sequence ID" value="BAI70134.1"/>
    <property type="molecule type" value="Genomic_DNA"/>
</dbReference>
<feature type="transmembrane region" description="Helical" evidence="1">
    <location>
        <begin position="37"/>
        <end position="58"/>
    </location>
</feature>
<dbReference type="OrthoDB" id="9857724at2"/>
<proteinExistence type="predicted"/>
<evidence type="ECO:0000256" key="1">
    <source>
        <dbReference type="SAM" id="Phobius"/>
    </source>
</evidence>
<feature type="transmembrane region" description="Helical" evidence="1">
    <location>
        <begin position="7"/>
        <end position="25"/>
    </location>
</feature>
<dbReference type="STRING" id="608538.HTH_1687"/>
<evidence type="ECO:0000313" key="2">
    <source>
        <dbReference type="EMBL" id="BAI70134.1"/>
    </source>
</evidence>
<feature type="transmembrane region" description="Helical" evidence="1">
    <location>
        <begin position="118"/>
        <end position="136"/>
    </location>
</feature>
<feature type="transmembrane region" description="Helical" evidence="1">
    <location>
        <begin position="266"/>
        <end position="290"/>
    </location>
</feature>
<dbReference type="AlphaFoldDB" id="D3DJY2"/>
<feature type="transmembrane region" description="Helical" evidence="1">
    <location>
        <begin position="65"/>
        <end position="82"/>
    </location>
</feature>
<sequence>MAFLIYVLFEFMDTIFSSFLTYIYLPSKSYGLFNASYYGYLITLFNALGFVLLWLSLYRFSALNYSFYLLVLSILSLSISLISLPSVVLFLLFLFLVFHTAFFFWYEVLATKFEKFEIIVGLSYAAGFLALGTLLFLEKVKLQTLSLLYSAFLISMLFFRNMKIPARKLNFSHIKSPRFIAEIISVWLMGEYAEVLSSMAYYVLKDSASLSEPYIHRLFATALISAFFSALLSPIFLEKLGIKYLGVLTVLLMLSIPPFVGFSRLFYPLSVLVGISIALYWIFFRTYLYYRYPKDEYIYRFMFFYFSSHLGGVFLYSLIFQILQNHQLSLFIFSLLLIPALFINLLLL</sequence>
<feature type="transmembrane region" description="Helical" evidence="1">
    <location>
        <begin position="142"/>
        <end position="159"/>
    </location>
</feature>
<protein>
    <submittedName>
        <fullName evidence="2">Uncharacterized protein</fullName>
    </submittedName>
</protein>
<dbReference type="Proteomes" id="UP000002574">
    <property type="component" value="Chromosome"/>
</dbReference>
<feature type="transmembrane region" description="Helical" evidence="1">
    <location>
        <begin position="244"/>
        <end position="260"/>
    </location>
</feature>
<feature type="transmembrane region" description="Helical" evidence="1">
    <location>
        <begin position="302"/>
        <end position="322"/>
    </location>
</feature>
<keyword evidence="1" id="KW-0812">Transmembrane</keyword>
<dbReference type="KEGG" id="hth:HTH_1687"/>
<feature type="transmembrane region" description="Helical" evidence="1">
    <location>
        <begin position="88"/>
        <end position="106"/>
    </location>
</feature>
<accession>D3DJY2</accession>
<keyword evidence="3" id="KW-1185">Reference proteome</keyword>
<dbReference type="RefSeq" id="WP_012964314.1">
    <property type="nucleotide sequence ID" value="NC_013799.1"/>
</dbReference>
<dbReference type="InterPro" id="IPR036259">
    <property type="entry name" value="MFS_trans_sf"/>
</dbReference>
<dbReference type="KEGG" id="hte:Hydth_1672"/>